<comment type="caution">
    <text evidence="1">The sequence shown here is derived from an EMBL/GenBank/DDBJ whole genome shotgun (WGS) entry which is preliminary data.</text>
</comment>
<protein>
    <submittedName>
        <fullName evidence="1">Uncharacterized protein</fullName>
    </submittedName>
</protein>
<dbReference type="STRING" id="1285242.A6A04_17640"/>
<sequence>MVSLLLPLLLAACGEIPQPFRHEGLNTAVVPLAARGVVVRPADDSAPARRVAEAVVRRLLEAEIPASIRPVVPGAWVIGAGIEPDATHARFRWVLVRPDGGDPVVVEQRVPAATWARATPKTVELIAAEVVEKLSPTLMGEMAPAPGQTASTARPTVALLPLAGLPGDGGVSLAAAMRRLLDGNGIGTAEPGAADFRLRGQATLSAAASGDEVLDLAWTVLDRDGRELGTATQQGAVPKGRLSGPWGGLATDIAAGGTEGVVAIIRAALRK</sequence>
<accession>A0A178MPV8</accession>
<reference evidence="1 2" key="1">
    <citation type="submission" date="2016-04" db="EMBL/GenBank/DDBJ databases">
        <title>Draft genome sequence of freshwater magnetotactic bacteria Magnetospirillum marisnigri SP-1 and Magnetospirillum moscoviense BB-1.</title>
        <authorList>
            <person name="Koziaeva V."/>
            <person name="Dziuba M.V."/>
            <person name="Ivanov T.M."/>
            <person name="Kuznetsov B."/>
            <person name="Grouzdev D.S."/>
        </authorList>
    </citation>
    <scope>NUCLEOTIDE SEQUENCE [LARGE SCALE GENOMIC DNA]</scope>
    <source>
        <strain evidence="1 2">SP-1</strain>
    </source>
</reference>
<evidence type="ECO:0000313" key="1">
    <source>
        <dbReference type="EMBL" id="OAN50679.1"/>
    </source>
</evidence>
<dbReference type="OrthoDB" id="7342198at2"/>
<organism evidence="1 2">
    <name type="scientific">Paramagnetospirillum marisnigri</name>
    <dbReference type="NCBI Taxonomy" id="1285242"/>
    <lineage>
        <taxon>Bacteria</taxon>
        <taxon>Pseudomonadati</taxon>
        <taxon>Pseudomonadota</taxon>
        <taxon>Alphaproteobacteria</taxon>
        <taxon>Rhodospirillales</taxon>
        <taxon>Magnetospirillaceae</taxon>
        <taxon>Paramagnetospirillum</taxon>
    </lineage>
</organism>
<dbReference type="Proteomes" id="UP000078428">
    <property type="component" value="Unassembled WGS sequence"/>
</dbReference>
<proteinExistence type="predicted"/>
<dbReference type="AlphaFoldDB" id="A0A178MPV8"/>
<name>A0A178MPV8_9PROT</name>
<dbReference type="EMBL" id="LWQT01000051">
    <property type="protein sequence ID" value="OAN50679.1"/>
    <property type="molecule type" value="Genomic_DNA"/>
</dbReference>
<keyword evidence="2" id="KW-1185">Reference proteome</keyword>
<gene>
    <name evidence="1" type="ORF">A6A04_17640</name>
</gene>
<evidence type="ECO:0000313" key="2">
    <source>
        <dbReference type="Proteomes" id="UP000078428"/>
    </source>
</evidence>